<reference evidence="1" key="1">
    <citation type="submission" date="2019-08" db="EMBL/GenBank/DDBJ databases">
        <authorList>
            <person name="Kucharzyk K."/>
            <person name="Murdoch R.W."/>
            <person name="Higgins S."/>
            <person name="Loffler F."/>
        </authorList>
    </citation>
    <scope>NUCLEOTIDE SEQUENCE</scope>
</reference>
<dbReference type="AlphaFoldDB" id="A0A645AHW2"/>
<proteinExistence type="predicted"/>
<evidence type="ECO:0000313" key="1">
    <source>
        <dbReference type="EMBL" id="MPM52298.1"/>
    </source>
</evidence>
<protein>
    <submittedName>
        <fullName evidence="1">Uncharacterized protein</fullName>
    </submittedName>
</protein>
<dbReference type="EMBL" id="VSSQ01013800">
    <property type="protein sequence ID" value="MPM52298.1"/>
    <property type="molecule type" value="Genomic_DNA"/>
</dbReference>
<sequence length="231" mass="27360">MAVVSFNSKIKILKPVFRYIPDIEQTFFDNFVGRFRRFRWSRQMLQTVLCCNSRNMRDQFTQHIRPELDPRIILVAPGQCTQRLGIPRFGFYKLFTVEVNIAQRRLSQRFFNTVPNAFFFRKQVVFNGLLDIILRQVSVTDSCMDLIEILLVFLVVCHLLQLTDNLSSTCSYLRLSHQHIERLFVGRTQSFYLSKCFIRIFTLTQISIYLPEQKLQPSFPYLAFFIPDGLY</sequence>
<name>A0A645AHW2_9ZZZZ</name>
<accession>A0A645AHW2</accession>
<gene>
    <name evidence="1" type="ORF">SDC9_99057</name>
</gene>
<organism evidence="1">
    <name type="scientific">bioreactor metagenome</name>
    <dbReference type="NCBI Taxonomy" id="1076179"/>
    <lineage>
        <taxon>unclassified sequences</taxon>
        <taxon>metagenomes</taxon>
        <taxon>ecological metagenomes</taxon>
    </lineage>
</organism>
<comment type="caution">
    <text evidence="1">The sequence shown here is derived from an EMBL/GenBank/DDBJ whole genome shotgun (WGS) entry which is preliminary data.</text>
</comment>